<gene>
    <name evidence="1" type="ORF">Anas_10099</name>
</gene>
<sequence length="90" mass="10567">MNFCQEFGYSQRKRQVMQEDCLWSKKGLKNNLRKCSFPSHKEAMATFSLAVTMCTIFTNCSDHNNGNHSSDIIHEEPKMEQNQKKFFLEI</sequence>
<evidence type="ECO:0000313" key="1">
    <source>
        <dbReference type="EMBL" id="KAB7508128.1"/>
    </source>
</evidence>
<dbReference type="AlphaFoldDB" id="A0A5N5TPM2"/>
<protein>
    <submittedName>
        <fullName evidence="1">Uncharacterized protein</fullName>
    </submittedName>
</protein>
<keyword evidence="2" id="KW-1185">Reference proteome</keyword>
<comment type="caution">
    <text evidence="1">The sequence shown here is derived from an EMBL/GenBank/DDBJ whole genome shotgun (WGS) entry which is preliminary data.</text>
</comment>
<evidence type="ECO:0000313" key="2">
    <source>
        <dbReference type="Proteomes" id="UP000326759"/>
    </source>
</evidence>
<proteinExistence type="predicted"/>
<organism evidence="1 2">
    <name type="scientific">Armadillidium nasatum</name>
    <dbReference type="NCBI Taxonomy" id="96803"/>
    <lineage>
        <taxon>Eukaryota</taxon>
        <taxon>Metazoa</taxon>
        <taxon>Ecdysozoa</taxon>
        <taxon>Arthropoda</taxon>
        <taxon>Crustacea</taxon>
        <taxon>Multicrustacea</taxon>
        <taxon>Malacostraca</taxon>
        <taxon>Eumalacostraca</taxon>
        <taxon>Peracarida</taxon>
        <taxon>Isopoda</taxon>
        <taxon>Oniscidea</taxon>
        <taxon>Crinocheta</taxon>
        <taxon>Armadillidiidae</taxon>
        <taxon>Armadillidium</taxon>
    </lineage>
</organism>
<dbReference type="EMBL" id="SEYY01000050">
    <property type="protein sequence ID" value="KAB7508128.1"/>
    <property type="molecule type" value="Genomic_DNA"/>
</dbReference>
<name>A0A5N5TPM2_9CRUS</name>
<reference evidence="1 2" key="1">
    <citation type="journal article" date="2019" name="PLoS Biol.">
        <title>Sex chromosomes control vertical transmission of feminizing Wolbachia symbionts in an isopod.</title>
        <authorList>
            <person name="Becking T."/>
            <person name="Chebbi M.A."/>
            <person name="Giraud I."/>
            <person name="Moumen B."/>
            <person name="Laverre T."/>
            <person name="Caubet Y."/>
            <person name="Peccoud J."/>
            <person name="Gilbert C."/>
            <person name="Cordaux R."/>
        </authorList>
    </citation>
    <scope>NUCLEOTIDE SEQUENCE [LARGE SCALE GENOMIC DNA]</scope>
    <source>
        <strain evidence="1">ANa2</strain>
        <tissue evidence="1">Whole body excluding digestive tract and cuticle</tissue>
    </source>
</reference>
<accession>A0A5N5TPM2</accession>
<dbReference type="Proteomes" id="UP000326759">
    <property type="component" value="Unassembled WGS sequence"/>
</dbReference>